<evidence type="ECO:0000313" key="2">
    <source>
        <dbReference type="Proteomes" id="UP001331761"/>
    </source>
</evidence>
<organism evidence="1 2">
    <name type="scientific">Trichostrongylus colubriformis</name>
    <name type="common">Black scour worm</name>
    <dbReference type="NCBI Taxonomy" id="6319"/>
    <lineage>
        <taxon>Eukaryota</taxon>
        <taxon>Metazoa</taxon>
        <taxon>Ecdysozoa</taxon>
        <taxon>Nematoda</taxon>
        <taxon>Chromadorea</taxon>
        <taxon>Rhabditida</taxon>
        <taxon>Rhabditina</taxon>
        <taxon>Rhabditomorpha</taxon>
        <taxon>Strongyloidea</taxon>
        <taxon>Trichostrongylidae</taxon>
        <taxon>Trichostrongylus</taxon>
    </lineage>
</organism>
<gene>
    <name evidence="1" type="ORF">GCK32_001989</name>
</gene>
<dbReference type="Proteomes" id="UP001331761">
    <property type="component" value="Unassembled WGS sequence"/>
</dbReference>
<reference evidence="1 2" key="1">
    <citation type="submission" date="2019-10" db="EMBL/GenBank/DDBJ databases">
        <title>Assembly and Annotation for the nematode Trichostrongylus colubriformis.</title>
        <authorList>
            <person name="Martin J."/>
        </authorList>
    </citation>
    <scope>NUCLEOTIDE SEQUENCE [LARGE SCALE GENOMIC DNA]</scope>
    <source>
        <strain evidence="1">G859</strain>
        <tissue evidence="1">Whole worm</tissue>
    </source>
</reference>
<comment type="caution">
    <text evidence="1">The sequence shown here is derived from an EMBL/GenBank/DDBJ whole genome shotgun (WGS) entry which is preliminary data.</text>
</comment>
<name>A0AAN8FPU6_TRICO</name>
<dbReference type="AlphaFoldDB" id="A0AAN8FPU6"/>
<sequence length="149" mass="17230">MATTLELQLTHHLLSTAGATITAGENILFSSCLWKISIHAKEKLICFTERFLMLDSIYHMVVDQGRISTTRGVDWLEDEDHDTKKLGARVQYHLTRLDNNSSDIEYEITQTEKRACDEKVRNNEQSSLCLIRENWNRNSKTSQRDWSLG</sequence>
<evidence type="ECO:0000313" key="1">
    <source>
        <dbReference type="EMBL" id="KAK5981750.1"/>
    </source>
</evidence>
<protein>
    <submittedName>
        <fullName evidence="1">Uncharacterized protein</fullName>
    </submittedName>
</protein>
<keyword evidence="2" id="KW-1185">Reference proteome</keyword>
<proteinExistence type="predicted"/>
<accession>A0AAN8FPU6</accession>
<dbReference type="EMBL" id="WIXE01005930">
    <property type="protein sequence ID" value="KAK5981750.1"/>
    <property type="molecule type" value="Genomic_DNA"/>
</dbReference>